<dbReference type="CDD" id="cd10210">
    <property type="entry name" value="ASKHA_NBD_Arp6"/>
    <property type="match status" value="1"/>
</dbReference>
<name>A0A4V4H9T4_MUSBA</name>
<evidence type="ECO:0000256" key="2">
    <source>
        <dbReference type="ARBA" id="ARBA00005665"/>
    </source>
</evidence>
<feature type="region of interest" description="Disordered" evidence="5">
    <location>
        <begin position="270"/>
        <end position="296"/>
    </location>
</feature>
<evidence type="ECO:0000313" key="6">
    <source>
        <dbReference type="EMBL" id="THU72825.1"/>
    </source>
</evidence>
<evidence type="ECO:0000256" key="5">
    <source>
        <dbReference type="SAM" id="MobiDB-lite"/>
    </source>
</evidence>
<dbReference type="PANTHER" id="PTHR11937">
    <property type="entry name" value="ACTIN"/>
    <property type="match status" value="1"/>
</dbReference>
<keyword evidence="3" id="KW-0539">Nucleus</keyword>
<dbReference type="Proteomes" id="UP000317650">
    <property type="component" value="Chromosome 4"/>
</dbReference>
<proteinExistence type="inferred from homology"/>
<dbReference type="Pfam" id="PF00022">
    <property type="entry name" value="Actin"/>
    <property type="match status" value="1"/>
</dbReference>
<dbReference type="InterPro" id="IPR043129">
    <property type="entry name" value="ATPase_NBD"/>
</dbReference>
<feature type="compositionally biased region" description="Basic and acidic residues" evidence="5">
    <location>
        <begin position="279"/>
        <end position="296"/>
    </location>
</feature>
<dbReference type="SUPFAM" id="SSF53067">
    <property type="entry name" value="Actin-like ATPase domain"/>
    <property type="match status" value="2"/>
</dbReference>
<comment type="caution">
    <text evidence="6">The sequence shown here is derived from an EMBL/GenBank/DDBJ whole genome shotgun (WGS) entry which is preliminary data.</text>
</comment>
<evidence type="ECO:0000256" key="4">
    <source>
        <dbReference type="ARBA" id="ARBA00074635"/>
    </source>
</evidence>
<sequence>MSKGSAVVIDNGAGLCKAGFGGDMDPIAVVPNSLGRSANSKRWLVADELRAADADVTSVSLRRPFDRGYLVNPDLQREVWERVLRTLLRVDPARSSLLLVEPLFNPLAAQRTTDEIVFEDLGFRSLCVADSPSLVHLYEASRRTDCQSHSQCSLVVDCGFSFTHAAPVVHNFTLNYGVRRLDLGGKALTNYLKELVSYRSVNLMEETLIIDHAKEKLCFVSLDVPRDLRVARRSGKDNPFKCTYVLPDGIEHTKGYVKDFDEARRYLSLPHESSSTDSGLKKEMSPSQHNAEKSVEQRRIDLTQNEFTLTNERFLVPECFSPQCDRVLSGVVLPCCKAPYVLSSQVLRMNQAGLAECIVRAVNACHPLLHPVLFESIILTGGSSLFPRFAERLERDLRPLVPDDYQVKITSQEDPILGVWRGGSLLASSPEFESMCITKSEYEEIGSPRCRRRFFH</sequence>
<dbReference type="FunFam" id="3.30.420.40:FF:000048">
    <property type="entry name" value="ARP5 actin-related protein 5 homolog"/>
    <property type="match status" value="1"/>
</dbReference>
<dbReference type="InterPro" id="IPR004000">
    <property type="entry name" value="Actin"/>
</dbReference>
<dbReference type="STRING" id="52838.A0A4V4H9T4"/>
<dbReference type="SMART" id="SM00268">
    <property type="entry name" value="ACTIN"/>
    <property type="match status" value="1"/>
</dbReference>
<keyword evidence="7" id="KW-1185">Reference proteome</keyword>
<dbReference type="Gene3D" id="3.90.640.10">
    <property type="entry name" value="Actin, Chain A, domain 4"/>
    <property type="match status" value="1"/>
</dbReference>
<comment type="similarity">
    <text evidence="2">Belongs to the actin family. ARP6 subfamily.</text>
</comment>
<dbReference type="EMBL" id="PYDT01000001">
    <property type="protein sequence ID" value="THU72825.1"/>
    <property type="molecule type" value="Genomic_DNA"/>
</dbReference>
<dbReference type="FunFam" id="3.30.420.40:FF:000058">
    <property type="entry name" value="Putative actin-related protein 5"/>
    <property type="match status" value="1"/>
</dbReference>
<organism evidence="6 7">
    <name type="scientific">Musa balbisiana</name>
    <name type="common">Banana</name>
    <dbReference type="NCBI Taxonomy" id="52838"/>
    <lineage>
        <taxon>Eukaryota</taxon>
        <taxon>Viridiplantae</taxon>
        <taxon>Streptophyta</taxon>
        <taxon>Embryophyta</taxon>
        <taxon>Tracheophyta</taxon>
        <taxon>Spermatophyta</taxon>
        <taxon>Magnoliopsida</taxon>
        <taxon>Liliopsida</taxon>
        <taxon>Zingiberales</taxon>
        <taxon>Musaceae</taxon>
        <taxon>Musa</taxon>
    </lineage>
</organism>
<evidence type="ECO:0000256" key="1">
    <source>
        <dbReference type="ARBA" id="ARBA00004123"/>
    </source>
</evidence>
<dbReference type="GO" id="GO:0005634">
    <property type="term" value="C:nucleus"/>
    <property type="evidence" value="ECO:0007669"/>
    <property type="project" value="UniProtKB-SubCell"/>
</dbReference>
<dbReference type="FunFam" id="3.30.420.40:FF:000187">
    <property type="entry name" value="Actin-related protein 6"/>
    <property type="match status" value="1"/>
</dbReference>
<evidence type="ECO:0000256" key="3">
    <source>
        <dbReference type="ARBA" id="ARBA00023242"/>
    </source>
</evidence>
<dbReference type="Gene3D" id="3.30.420.40">
    <property type="match status" value="3"/>
</dbReference>
<gene>
    <name evidence="6" type="ORF">C4D60_Mb04t16270</name>
</gene>
<reference evidence="6 7" key="1">
    <citation type="journal article" date="2019" name="Nat. Plants">
        <title>Genome sequencing of Musa balbisiana reveals subgenome evolution and function divergence in polyploid bananas.</title>
        <authorList>
            <person name="Yao X."/>
        </authorList>
    </citation>
    <scope>NUCLEOTIDE SEQUENCE [LARGE SCALE GENOMIC DNA]</scope>
    <source>
        <strain evidence="7">cv. DH-PKW</strain>
        <tissue evidence="6">Leaves</tissue>
    </source>
</reference>
<evidence type="ECO:0000313" key="7">
    <source>
        <dbReference type="Proteomes" id="UP000317650"/>
    </source>
</evidence>
<dbReference type="AlphaFoldDB" id="A0A4V4H9T4"/>
<comment type="subcellular location">
    <subcellularLocation>
        <location evidence="1">Nucleus</location>
    </subcellularLocation>
</comment>
<dbReference type="FunFam" id="3.90.640.10:FF:000041">
    <property type="entry name" value="Actin-related protein 6"/>
    <property type="match status" value="1"/>
</dbReference>
<protein>
    <recommendedName>
        <fullName evidence="4">Actin-related protein 6</fullName>
    </recommendedName>
</protein>
<accession>A0A4V4H9T4</accession>